<dbReference type="AlphaFoldDB" id="A0A5K7X4Y5"/>
<accession>A0A5K7X4Y5</accession>
<proteinExistence type="predicted"/>
<feature type="coiled-coil region" evidence="1">
    <location>
        <begin position="680"/>
        <end position="707"/>
    </location>
</feature>
<evidence type="ECO:0000313" key="2">
    <source>
        <dbReference type="EMBL" id="BBO00009.1"/>
    </source>
</evidence>
<name>A0A5K7X4Y5_9BACL</name>
<dbReference type="InterPro" id="IPR027417">
    <property type="entry name" value="P-loop_NTPase"/>
</dbReference>
<dbReference type="InterPro" id="IPR054787">
    <property type="entry name" value="TrlF_ATPase"/>
</dbReference>
<sequence>MRTYDRGSEWRRWELHIHTPGTLKNDQFIGNSLAEKWDKYYEEINKYIGDGSNSINDIAVVAITDYISIDNYKKVVSDDKLPSSVKLILPNIELRIAPIASKSPVNIHCIFSNKIASDLEGRFLSKLYFTYNQRKYSAVSQDLIELGKKFENDRSLDDLSAKKKGAQQFIVNLDNLRNIFKDDHELKENSIIVVSNNSHDGVSGITSHCDYFINSKDSKGSQLDATRQAIYQLSSAIFSSNAKDIKYFTGEGVDSKEEVVRKCGSLKPCFHGSDAHSNKKIFNPDSERYCWIKSNPTFFGLKQAINEPKERVYIGREPESLSRVRMNATKYISKLSISKTSGKEDQSNKWFEDIQLPLNSGLVAIIGNKGNGKSALADIIGLCADSDHQMDFSFLKKDKFLKKGLAEHFAATIEFVSGKNTESKYLSEQIKETSLPLVQYLPQSYFETVCNEIDKVEYLRNEIEKVVFQYIPQEKRFQQVTFKDLIDFKTRSIDKEISDLEVQLNDINKKIINYEDQSTPNFIQDIKNKLAEKEEELEVHTAHKPQVPAIEQGSEKVNTQQREKLEKLDEQFESITNTIKKTQTKIAKYALAIEELNQLKREIESEKVKFNIFVQRKEEVAKKYEIDIGKIFQVSTNTSVVEDKIKVYEELSSHITNNLLGNSDYDKKTPYDKLLLYAKKNYLNNEISKIKKELTTVEKQYQAYISEQKKWEEHQREIVGNHEIADTLKYYEYKLKFINEVLPNQLSEYRKSRLALSREIYRKKREIKSIYDEVKKNVSTIFDKEDNNQNLTIESSFSLANDFIERFMNYVNKSRSGSFKGKLEGKAMLRDRLISSLNLENEQSILDFLSNIIDYLEEDKRVGNDHQKYPIKDQIFNREDLYLYLFSLKFIFPHYALRQNGKDLEELSPGEKGALLLVFYLVLDKTDIPLIIDQPEDNLDNQSVAKILVPYIKDAKKRRQIIMVTHNPNLAVVSDAEQIIYANIDKAQGNIFSCLSGSIENTEINSKIVDVLEGTLPAFVSRELKYYKEPSLV</sequence>
<evidence type="ECO:0000313" key="3">
    <source>
        <dbReference type="Proteomes" id="UP000326951"/>
    </source>
</evidence>
<evidence type="ECO:0000256" key="1">
    <source>
        <dbReference type="SAM" id="Coils"/>
    </source>
</evidence>
<reference evidence="2 3" key="1">
    <citation type="submission" date="2019-09" db="EMBL/GenBank/DDBJ databases">
        <title>Complete genome sequence of Sporolactobacillus terrae 70-3.</title>
        <authorList>
            <person name="Tanaka N."/>
            <person name="Shiwa Y."/>
            <person name="Fujita N."/>
            <person name="Tanasupawat S."/>
        </authorList>
    </citation>
    <scope>NUCLEOTIDE SEQUENCE [LARGE SCALE GENOMIC DNA]</scope>
    <source>
        <strain evidence="2 3">70-3</strain>
    </source>
</reference>
<organism evidence="2 3">
    <name type="scientific">Sporolactobacillus terrae</name>
    <dbReference type="NCBI Taxonomy" id="269673"/>
    <lineage>
        <taxon>Bacteria</taxon>
        <taxon>Bacillati</taxon>
        <taxon>Bacillota</taxon>
        <taxon>Bacilli</taxon>
        <taxon>Bacillales</taxon>
        <taxon>Sporolactobacillaceae</taxon>
        <taxon>Sporolactobacillus</taxon>
    </lineage>
</organism>
<dbReference type="Gene3D" id="3.40.50.300">
    <property type="entry name" value="P-loop containing nucleotide triphosphate hydrolases"/>
    <property type="match status" value="2"/>
</dbReference>
<keyword evidence="1" id="KW-0175">Coiled coil</keyword>
<gene>
    <name evidence="2" type="ORF">St703_27130</name>
</gene>
<dbReference type="NCBIfam" id="NF045780">
    <property type="entry name" value="TrlF_fam_ATP"/>
    <property type="match status" value="1"/>
</dbReference>
<dbReference type="Proteomes" id="UP000326951">
    <property type="component" value="Chromosome"/>
</dbReference>
<protein>
    <submittedName>
        <fullName evidence="2">DNA repair ATPase</fullName>
    </submittedName>
</protein>
<dbReference type="SUPFAM" id="SSF52540">
    <property type="entry name" value="P-loop containing nucleoside triphosphate hydrolases"/>
    <property type="match status" value="1"/>
</dbReference>
<dbReference type="GO" id="GO:0016887">
    <property type="term" value="F:ATP hydrolysis activity"/>
    <property type="evidence" value="ECO:0007669"/>
    <property type="project" value="InterPro"/>
</dbReference>
<feature type="coiled-coil region" evidence="1">
    <location>
        <begin position="497"/>
        <end position="609"/>
    </location>
</feature>
<dbReference type="RefSeq" id="WP_152080751.1">
    <property type="nucleotide sequence ID" value="NZ_AP021853.1"/>
</dbReference>
<dbReference type="GO" id="GO:0005524">
    <property type="term" value="F:ATP binding"/>
    <property type="evidence" value="ECO:0007669"/>
    <property type="project" value="InterPro"/>
</dbReference>
<dbReference type="EMBL" id="AP021853">
    <property type="protein sequence ID" value="BBO00009.1"/>
    <property type="molecule type" value="Genomic_DNA"/>
</dbReference>